<keyword evidence="9" id="KW-1185">Reference proteome</keyword>
<dbReference type="InterPro" id="IPR036320">
    <property type="entry name" value="Glycosyl_Trfase_fam3_N_dom_sf"/>
</dbReference>
<dbReference type="InterPro" id="IPR000312">
    <property type="entry name" value="Glycosyl_Trfase_fam3"/>
</dbReference>
<evidence type="ECO:0000256" key="1">
    <source>
        <dbReference type="ARBA" id="ARBA00022676"/>
    </source>
</evidence>
<comment type="cofactor">
    <cofactor evidence="5">
        <name>Mg(2+)</name>
        <dbReference type="ChEBI" id="CHEBI:18420"/>
    </cofactor>
    <text evidence="5">Binds 2 magnesium ions per monomer.</text>
</comment>
<proteinExistence type="inferred from homology"/>
<comment type="caution">
    <text evidence="8">The sequence shown here is derived from an EMBL/GenBank/DDBJ whole genome shotgun (WGS) entry which is preliminary data.</text>
</comment>
<comment type="subunit">
    <text evidence="5">Homodimer.</text>
</comment>
<evidence type="ECO:0000259" key="7">
    <source>
        <dbReference type="Pfam" id="PF02885"/>
    </source>
</evidence>
<evidence type="ECO:0000256" key="2">
    <source>
        <dbReference type="ARBA" id="ARBA00022679"/>
    </source>
</evidence>
<feature type="binding site" evidence="5">
    <location>
        <position position="226"/>
    </location>
    <ligand>
        <name>Mg(2+)</name>
        <dbReference type="ChEBI" id="CHEBI:18420"/>
        <label>1</label>
    </ligand>
</feature>
<evidence type="ECO:0000313" key="8">
    <source>
        <dbReference type="EMBL" id="MBP1933444.1"/>
    </source>
</evidence>
<evidence type="ECO:0000256" key="4">
    <source>
        <dbReference type="ARBA" id="ARBA00023141"/>
    </source>
</evidence>
<feature type="binding site" evidence="5">
    <location>
        <position position="111"/>
    </location>
    <ligand>
        <name>anthranilate</name>
        <dbReference type="ChEBI" id="CHEBI:16567"/>
        <label>1</label>
    </ligand>
</feature>
<feature type="binding site" evidence="5">
    <location>
        <begin position="90"/>
        <end position="93"/>
    </location>
    <ligand>
        <name>5-phospho-alpha-D-ribose 1-diphosphate</name>
        <dbReference type="ChEBI" id="CHEBI:58017"/>
    </ligand>
</feature>
<evidence type="ECO:0000256" key="3">
    <source>
        <dbReference type="ARBA" id="ARBA00022822"/>
    </source>
</evidence>
<dbReference type="RefSeq" id="WP_209811460.1">
    <property type="nucleotide sequence ID" value="NZ_JAGGKT010000011.1"/>
</dbReference>
<dbReference type="InterPro" id="IPR017459">
    <property type="entry name" value="Glycosyl_Trfase_fam3_N_dom"/>
</dbReference>
<dbReference type="Pfam" id="PF00591">
    <property type="entry name" value="Glycos_transf_3"/>
    <property type="match status" value="1"/>
</dbReference>
<dbReference type="Gene3D" id="3.40.1030.10">
    <property type="entry name" value="Nucleoside phosphorylase/phosphoribosyltransferase catalytic domain"/>
    <property type="match status" value="1"/>
</dbReference>
<protein>
    <recommendedName>
        <fullName evidence="5">Anthranilate phosphoribosyltransferase</fullName>
        <ecNumber evidence="5">2.4.2.18</ecNumber>
    </recommendedName>
</protein>
<keyword evidence="5" id="KW-0479">Metal-binding</keyword>
<feature type="domain" description="Glycosyl transferase family 3 N-terminal" evidence="7">
    <location>
        <begin position="4"/>
        <end position="65"/>
    </location>
</feature>
<reference evidence="8 9" key="1">
    <citation type="submission" date="2021-03" db="EMBL/GenBank/DDBJ databases">
        <title>Genomic Encyclopedia of Type Strains, Phase IV (KMG-IV): sequencing the most valuable type-strain genomes for metagenomic binning, comparative biology and taxonomic classification.</title>
        <authorList>
            <person name="Goeker M."/>
        </authorList>
    </citation>
    <scope>NUCLEOTIDE SEQUENCE [LARGE SCALE GENOMIC DNA]</scope>
    <source>
        <strain evidence="8 9">DSM 24738</strain>
    </source>
</reference>
<feature type="binding site" evidence="5">
    <location>
        <position position="120"/>
    </location>
    <ligand>
        <name>5-phospho-alpha-D-ribose 1-diphosphate</name>
        <dbReference type="ChEBI" id="CHEBI:58017"/>
    </ligand>
</feature>
<name>A0ABS4GT81_9BACL</name>
<dbReference type="HAMAP" id="MF_00211">
    <property type="entry name" value="TrpD"/>
    <property type="match status" value="1"/>
</dbReference>
<accession>A0ABS4GT81</accession>
<feature type="binding site" evidence="5">
    <location>
        <position position="88"/>
    </location>
    <ligand>
        <name>5-phospho-alpha-D-ribose 1-diphosphate</name>
        <dbReference type="ChEBI" id="CHEBI:58017"/>
    </ligand>
</feature>
<feature type="binding site" evidence="5">
    <location>
        <position position="92"/>
    </location>
    <ligand>
        <name>Mg(2+)</name>
        <dbReference type="ChEBI" id="CHEBI:18420"/>
        <label>1</label>
    </ligand>
</feature>
<feature type="binding site" evidence="5">
    <location>
        <position position="166"/>
    </location>
    <ligand>
        <name>anthranilate</name>
        <dbReference type="ChEBI" id="CHEBI:16567"/>
        <label>2</label>
    </ligand>
</feature>
<dbReference type="Gene3D" id="1.20.970.10">
    <property type="entry name" value="Transferase, Pyrimidine Nucleoside Phosphorylase, Chain C"/>
    <property type="match status" value="1"/>
</dbReference>
<evidence type="ECO:0000256" key="5">
    <source>
        <dbReference type="HAMAP-Rule" id="MF_00211"/>
    </source>
</evidence>
<evidence type="ECO:0000259" key="6">
    <source>
        <dbReference type="Pfam" id="PF00591"/>
    </source>
</evidence>
<keyword evidence="4 5" id="KW-0057">Aromatic amino acid biosynthesis</keyword>
<keyword evidence="1 5" id="KW-0328">Glycosyltransferase</keyword>
<dbReference type="SUPFAM" id="SSF47648">
    <property type="entry name" value="Nucleoside phosphorylase/phosphoribosyltransferase N-terminal domain"/>
    <property type="match status" value="1"/>
</dbReference>
<gene>
    <name evidence="5" type="primary">trpD</name>
    <name evidence="8" type="ORF">J2Z37_003457</name>
</gene>
<dbReference type="NCBIfam" id="TIGR01245">
    <property type="entry name" value="trpD"/>
    <property type="match status" value="1"/>
</dbReference>
<feature type="binding site" evidence="5">
    <location>
        <begin position="108"/>
        <end position="116"/>
    </location>
    <ligand>
        <name>5-phospho-alpha-D-ribose 1-diphosphate</name>
        <dbReference type="ChEBI" id="CHEBI:58017"/>
    </ligand>
</feature>
<keyword evidence="2 5" id="KW-0808">Transferase</keyword>
<keyword evidence="5" id="KW-0028">Amino-acid biosynthesis</keyword>
<feature type="binding site" evidence="5">
    <location>
        <begin position="83"/>
        <end position="84"/>
    </location>
    <ligand>
        <name>5-phospho-alpha-D-ribose 1-diphosphate</name>
        <dbReference type="ChEBI" id="CHEBI:58017"/>
    </ligand>
</feature>
<dbReference type="GO" id="GO:0004048">
    <property type="term" value="F:anthranilate phosphoribosyltransferase activity"/>
    <property type="evidence" value="ECO:0007669"/>
    <property type="project" value="UniProtKB-EC"/>
</dbReference>
<dbReference type="EC" id="2.4.2.18" evidence="5"/>
<keyword evidence="3 5" id="KW-0822">Tryptophan biosynthesis</keyword>
<dbReference type="PANTHER" id="PTHR43285:SF2">
    <property type="entry name" value="ANTHRANILATE PHOSPHORIBOSYLTRANSFERASE"/>
    <property type="match status" value="1"/>
</dbReference>
<comment type="similarity">
    <text evidence="5">Belongs to the anthranilate phosphoribosyltransferase family.</text>
</comment>
<comment type="catalytic activity">
    <reaction evidence="5">
        <text>N-(5-phospho-beta-D-ribosyl)anthranilate + diphosphate = 5-phospho-alpha-D-ribose 1-diphosphate + anthranilate</text>
        <dbReference type="Rhea" id="RHEA:11768"/>
        <dbReference type="ChEBI" id="CHEBI:16567"/>
        <dbReference type="ChEBI" id="CHEBI:18277"/>
        <dbReference type="ChEBI" id="CHEBI:33019"/>
        <dbReference type="ChEBI" id="CHEBI:58017"/>
        <dbReference type="EC" id="2.4.2.18"/>
    </reaction>
</comment>
<dbReference type="EMBL" id="JAGGKT010000011">
    <property type="protein sequence ID" value="MBP1933444.1"/>
    <property type="molecule type" value="Genomic_DNA"/>
</dbReference>
<sequence>MFQALLNKVVEGKHLSREESIDAMNLVMNGEVLSSQLASFLTALRMKGETVDEITGFALVMREKAARVNIPAENLIDTCGTGGDGGKTFNISTASAIVAAAGGARVAKHGNRAVSSKSGSADVLEKLGVAITLGESETERCLLETNLCFMFAPLYHQAMKHAVGTRKEIGFRTVFNLLGPLTNPARADRQIIGVYDPELVEKVAFVLREIGLKRCLVVCGDDGLDEISVSAPTNIVELRDGDIQSYRLTPEELGLNRHALEEVSGGKAEINAQIIRNVFSGEKGANREIVLANTAAALYVADQCGSLHEGVKLAADLIDQGLANRKLEQLIEVTGGLIRAS</sequence>
<comment type="caution">
    <text evidence="5">Lacks conserved residue(s) required for the propagation of feature annotation.</text>
</comment>
<feature type="domain" description="Glycosyl transferase family 3" evidence="6">
    <location>
        <begin position="74"/>
        <end position="323"/>
    </location>
</feature>
<dbReference type="Proteomes" id="UP001519343">
    <property type="component" value="Unassembled WGS sequence"/>
</dbReference>
<feature type="binding site" evidence="5">
    <location>
        <position position="226"/>
    </location>
    <ligand>
        <name>Mg(2+)</name>
        <dbReference type="ChEBI" id="CHEBI:18420"/>
        <label>2</label>
    </ligand>
</feature>
<evidence type="ECO:0000313" key="9">
    <source>
        <dbReference type="Proteomes" id="UP001519343"/>
    </source>
</evidence>
<dbReference type="InterPro" id="IPR005940">
    <property type="entry name" value="Anthranilate_Pribosyl_Tfrase"/>
</dbReference>
<organism evidence="8 9">
    <name type="scientific">Ammoniphilus resinae</name>
    <dbReference type="NCBI Taxonomy" id="861532"/>
    <lineage>
        <taxon>Bacteria</taxon>
        <taxon>Bacillati</taxon>
        <taxon>Bacillota</taxon>
        <taxon>Bacilli</taxon>
        <taxon>Bacillales</taxon>
        <taxon>Paenibacillaceae</taxon>
        <taxon>Aneurinibacillus group</taxon>
        <taxon>Ammoniphilus</taxon>
    </lineage>
</organism>
<dbReference type="InterPro" id="IPR035902">
    <property type="entry name" value="Nuc_phospho_transferase"/>
</dbReference>
<feature type="binding site" evidence="5">
    <location>
        <position position="225"/>
    </location>
    <ligand>
        <name>Mg(2+)</name>
        <dbReference type="ChEBI" id="CHEBI:18420"/>
        <label>2</label>
    </ligand>
</feature>
<feature type="binding site" evidence="5">
    <location>
        <position position="80"/>
    </location>
    <ligand>
        <name>5-phospho-alpha-D-ribose 1-diphosphate</name>
        <dbReference type="ChEBI" id="CHEBI:58017"/>
    </ligand>
</feature>
<dbReference type="PANTHER" id="PTHR43285">
    <property type="entry name" value="ANTHRANILATE PHOSPHORIBOSYLTRANSFERASE"/>
    <property type="match status" value="1"/>
</dbReference>
<comment type="pathway">
    <text evidence="5">Amino-acid biosynthesis; L-tryptophan biosynthesis; L-tryptophan from chorismate: step 2/5.</text>
</comment>
<comment type="function">
    <text evidence="5">Catalyzes the transfer of the phosphoribosyl group of 5-phosphorylribose-1-pyrophosphate (PRPP) to anthranilate to yield N-(5'-phosphoribosyl)-anthranilate (PRA).</text>
</comment>
<feature type="binding site" evidence="5">
    <location>
        <position position="80"/>
    </location>
    <ligand>
        <name>anthranilate</name>
        <dbReference type="ChEBI" id="CHEBI:16567"/>
        <label>1</label>
    </ligand>
</feature>
<dbReference type="SUPFAM" id="SSF52418">
    <property type="entry name" value="Nucleoside phosphorylase/phosphoribosyltransferase catalytic domain"/>
    <property type="match status" value="1"/>
</dbReference>
<keyword evidence="5" id="KW-0460">Magnesium</keyword>
<dbReference type="Pfam" id="PF02885">
    <property type="entry name" value="Glycos_trans_3N"/>
    <property type="match status" value="1"/>
</dbReference>